<proteinExistence type="predicted"/>
<keyword evidence="2" id="KW-0812">Transmembrane</keyword>
<keyword evidence="4" id="KW-1185">Reference proteome</keyword>
<dbReference type="RefSeq" id="XP_047785188.1">
    <property type="nucleotide sequence ID" value="XM_047918481.1"/>
</dbReference>
<evidence type="ECO:0000256" key="2">
    <source>
        <dbReference type="SAM" id="Phobius"/>
    </source>
</evidence>
<reference evidence="3 4" key="1">
    <citation type="journal article" date="2021" name="Environ. Microbiol.">
        <title>Gene family expansions and transcriptome signatures uncover fungal adaptations to wood decay.</title>
        <authorList>
            <person name="Hage H."/>
            <person name="Miyauchi S."/>
            <person name="Viragh M."/>
            <person name="Drula E."/>
            <person name="Min B."/>
            <person name="Chaduli D."/>
            <person name="Navarro D."/>
            <person name="Favel A."/>
            <person name="Norest M."/>
            <person name="Lesage-Meessen L."/>
            <person name="Balint B."/>
            <person name="Merenyi Z."/>
            <person name="de Eugenio L."/>
            <person name="Morin E."/>
            <person name="Martinez A.T."/>
            <person name="Baldrian P."/>
            <person name="Stursova M."/>
            <person name="Martinez M.J."/>
            <person name="Novotny C."/>
            <person name="Magnuson J.K."/>
            <person name="Spatafora J.W."/>
            <person name="Maurice S."/>
            <person name="Pangilinan J."/>
            <person name="Andreopoulos W."/>
            <person name="LaButti K."/>
            <person name="Hundley H."/>
            <person name="Na H."/>
            <person name="Kuo A."/>
            <person name="Barry K."/>
            <person name="Lipzen A."/>
            <person name="Henrissat B."/>
            <person name="Riley R."/>
            <person name="Ahrendt S."/>
            <person name="Nagy L.G."/>
            <person name="Grigoriev I.V."/>
            <person name="Martin F."/>
            <person name="Rosso M.N."/>
        </authorList>
    </citation>
    <scope>NUCLEOTIDE SEQUENCE [LARGE SCALE GENOMIC DNA]</scope>
    <source>
        <strain evidence="3 4">CIRM-BRFM 1785</strain>
    </source>
</reference>
<accession>A0ABQ8KZG3</accession>
<sequence>MQTRRARSEVVEEWVRDVKRSSPSPGRSPRKVPECKWCGRPRKNHPRSGCPHVDPPVSGSASASKQSDDQTHQLTDDMQTLNISSPAKSRRKRFSGTPHELVTEASQELVFGPAPCRSPTGDAQEPAQTGGDTRPVSPIPEPSQSLSQRSTLSRSVSQDEHEFIFQSLLKNPGAFIVKHDKAGMPAFLSFLKKKGFTATVLCSVDEDAELVAIGKDAQLVLQVGRIGTTQTKAVDEACDKQAQKGGFPALVACTGAGVAVGAVATWTGLAFS</sequence>
<organism evidence="3 4">
    <name type="scientific">Rhodofomes roseus</name>
    <dbReference type="NCBI Taxonomy" id="34475"/>
    <lineage>
        <taxon>Eukaryota</taxon>
        <taxon>Fungi</taxon>
        <taxon>Dikarya</taxon>
        <taxon>Basidiomycota</taxon>
        <taxon>Agaricomycotina</taxon>
        <taxon>Agaricomycetes</taxon>
        <taxon>Polyporales</taxon>
        <taxon>Rhodofomes</taxon>
    </lineage>
</organism>
<protein>
    <submittedName>
        <fullName evidence="3">Uncharacterized protein</fullName>
    </submittedName>
</protein>
<gene>
    <name evidence="3" type="ORF">C8Q71DRAFT_42571</name>
</gene>
<keyword evidence="2" id="KW-0472">Membrane</keyword>
<feature type="transmembrane region" description="Helical" evidence="2">
    <location>
        <begin position="249"/>
        <end position="271"/>
    </location>
</feature>
<dbReference type="EMBL" id="JADCUA010000001">
    <property type="protein sequence ID" value="KAH9844378.1"/>
    <property type="molecule type" value="Genomic_DNA"/>
</dbReference>
<comment type="caution">
    <text evidence="3">The sequence shown here is derived from an EMBL/GenBank/DDBJ whole genome shotgun (WGS) entry which is preliminary data.</text>
</comment>
<dbReference type="GeneID" id="71999213"/>
<name>A0ABQ8KZG3_9APHY</name>
<feature type="compositionally biased region" description="Polar residues" evidence="1">
    <location>
        <begin position="76"/>
        <end position="87"/>
    </location>
</feature>
<feature type="compositionally biased region" description="Basic and acidic residues" evidence="1">
    <location>
        <begin position="66"/>
        <end position="75"/>
    </location>
</feature>
<feature type="region of interest" description="Disordered" evidence="1">
    <location>
        <begin position="1"/>
        <end position="153"/>
    </location>
</feature>
<evidence type="ECO:0000313" key="3">
    <source>
        <dbReference type="EMBL" id="KAH9844378.1"/>
    </source>
</evidence>
<feature type="compositionally biased region" description="Basic and acidic residues" evidence="1">
    <location>
        <begin position="1"/>
        <end position="20"/>
    </location>
</feature>
<evidence type="ECO:0000313" key="4">
    <source>
        <dbReference type="Proteomes" id="UP000814176"/>
    </source>
</evidence>
<evidence type="ECO:0000256" key="1">
    <source>
        <dbReference type="SAM" id="MobiDB-lite"/>
    </source>
</evidence>
<keyword evidence="2" id="KW-1133">Transmembrane helix</keyword>
<dbReference type="Proteomes" id="UP000814176">
    <property type="component" value="Unassembled WGS sequence"/>
</dbReference>
<feature type="compositionally biased region" description="Low complexity" evidence="1">
    <location>
        <begin position="143"/>
        <end position="153"/>
    </location>
</feature>